<organism evidence="5 6">
    <name type="scientific">Orenia marismortui</name>
    <dbReference type="NCBI Taxonomy" id="46469"/>
    <lineage>
        <taxon>Bacteria</taxon>
        <taxon>Bacillati</taxon>
        <taxon>Bacillota</taxon>
        <taxon>Clostridia</taxon>
        <taxon>Halanaerobiales</taxon>
        <taxon>Halobacteroidaceae</taxon>
        <taxon>Orenia</taxon>
    </lineage>
</organism>
<feature type="binding site" evidence="3">
    <location>
        <position position="136"/>
    </location>
    <ligand>
        <name>Mn(2+)</name>
        <dbReference type="ChEBI" id="CHEBI:29035"/>
        <label>2</label>
    </ligand>
</feature>
<evidence type="ECO:0000256" key="3">
    <source>
        <dbReference type="PIRSR" id="PIRSR005962-1"/>
    </source>
</evidence>
<keyword evidence="6" id="KW-1185">Reference proteome</keyword>
<dbReference type="RefSeq" id="WP_134117228.1">
    <property type="nucleotide sequence ID" value="NZ_SOEG01000017.1"/>
</dbReference>
<keyword evidence="2 5" id="KW-0378">Hydrolase</keyword>
<dbReference type="Gene3D" id="3.40.630.10">
    <property type="entry name" value="Zn peptidases"/>
    <property type="match status" value="1"/>
</dbReference>
<feature type="binding site" evidence="3">
    <location>
        <position position="102"/>
    </location>
    <ligand>
        <name>Mn(2+)</name>
        <dbReference type="ChEBI" id="CHEBI:29035"/>
        <label>2</label>
    </ligand>
</feature>
<comment type="cofactor">
    <cofactor evidence="3">
        <name>Mn(2+)</name>
        <dbReference type="ChEBI" id="CHEBI:29035"/>
    </cofactor>
    <text evidence="3">The Mn(2+) ion enhances activity.</text>
</comment>
<feature type="binding site" evidence="3">
    <location>
        <position position="361"/>
    </location>
    <ligand>
        <name>Mn(2+)</name>
        <dbReference type="ChEBI" id="CHEBI:29035"/>
        <label>2</label>
    </ligand>
</feature>
<reference evidence="5 6" key="1">
    <citation type="submission" date="2019-03" db="EMBL/GenBank/DDBJ databases">
        <title>Subsurface microbial communities from deep shales in Ohio and West Virginia, USA.</title>
        <authorList>
            <person name="Wrighton K."/>
        </authorList>
    </citation>
    <scope>NUCLEOTIDE SEQUENCE [LARGE SCALE GENOMIC DNA]</scope>
    <source>
        <strain evidence="5 6">MSL 6dP</strain>
    </source>
</reference>
<dbReference type="EMBL" id="SOEG01000017">
    <property type="protein sequence ID" value="TDX50953.1"/>
    <property type="molecule type" value="Genomic_DNA"/>
</dbReference>
<keyword evidence="3" id="KW-0479">Metal-binding</keyword>
<dbReference type="Pfam" id="PF01546">
    <property type="entry name" value="Peptidase_M20"/>
    <property type="match status" value="1"/>
</dbReference>
<dbReference type="FunFam" id="3.30.70.360:FF:000014">
    <property type="entry name" value="N-acyl-L-amino acid amidohydrolase"/>
    <property type="match status" value="1"/>
</dbReference>
<dbReference type="InterPro" id="IPR036264">
    <property type="entry name" value="Bact_exopeptidase_dim_dom"/>
</dbReference>
<dbReference type="GO" id="GO:0046872">
    <property type="term" value="F:metal ion binding"/>
    <property type="evidence" value="ECO:0007669"/>
    <property type="project" value="UniProtKB-KW"/>
</dbReference>
<accession>A0A4R8H6N7</accession>
<name>A0A4R8H6N7_9FIRM</name>
<evidence type="ECO:0000256" key="1">
    <source>
        <dbReference type="ARBA" id="ARBA00006153"/>
    </source>
</evidence>
<dbReference type="PANTHER" id="PTHR11014">
    <property type="entry name" value="PEPTIDASE M20 FAMILY MEMBER"/>
    <property type="match status" value="1"/>
</dbReference>
<dbReference type="STRING" id="926561.GCA_000379025_02127"/>
<feature type="binding site" evidence="3">
    <location>
        <position position="162"/>
    </location>
    <ligand>
        <name>Mn(2+)</name>
        <dbReference type="ChEBI" id="CHEBI:29035"/>
        <label>2</label>
    </ligand>
</feature>
<dbReference type="SUPFAM" id="SSF55031">
    <property type="entry name" value="Bacterial exopeptidase dimerisation domain"/>
    <property type="match status" value="1"/>
</dbReference>
<dbReference type="InterPro" id="IPR017439">
    <property type="entry name" value="Amidohydrolase"/>
</dbReference>
<dbReference type="Pfam" id="PF07687">
    <property type="entry name" value="M20_dimer"/>
    <property type="match status" value="1"/>
</dbReference>
<evidence type="ECO:0000259" key="4">
    <source>
        <dbReference type="Pfam" id="PF07687"/>
    </source>
</evidence>
<dbReference type="SUPFAM" id="SSF53187">
    <property type="entry name" value="Zn-dependent exopeptidases"/>
    <property type="match status" value="1"/>
</dbReference>
<keyword evidence="3" id="KW-0464">Manganese</keyword>
<comment type="caution">
    <text evidence="5">The sequence shown here is derived from an EMBL/GenBank/DDBJ whole genome shotgun (WGS) entry which is preliminary data.</text>
</comment>
<evidence type="ECO:0000313" key="6">
    <source>
        <dbReference type="Proteomes" id="UP000295832"/>
    </source>
</evidence>
<dbReference type="PIRSF" id="PIRSF005962">
    <property type="entry name" value="Pept_M20D_amidohydro"/>
    <property type="match status" value="1"/>
</dbReference>
<evidence type="ECO:0000313" key="5">
    <source>
        <dbReference type="EMBL" id="TDX50953.1"/>
    </source>
</evidence>
<dbReference type="Proteomes" id="UP000295832">
    <property type="component" value="Unassembled WGS sequence"/>
</dbReference>
<comment type="similarity">
    <text evidence="1">Belongs to the peptidase M20 family.</text>
</comment>
<sequence length="389" mass="42899">MDQIIKYIEEIEDELISIRRDLHQYPELGFQEYRTSQKIIDFLNGLGIEVRKVAKTGVIGLLDCGEGPTIALRADIDALPIEEKTDVSYKSKIKEVMHACGHDGHTAILLATAKVLRKFKDKLSGKIKFIFQPAEEGPGGAEPLVKAGVLDNPKVDHIFGLHIEESLPTGVIGIQPKTGSAAADEIDITIKGKGGHAAAPHQGVDAILVASQVINALQTIISRQINPHQSVVISLGTIKGGYKRNVIADQVEITGTIRTTSPNLRNMIPEMIEHIIKGITLSQRAGYELDYRFGYPVLINSSELVKEVKEVILDIPYVDNIRYISQPSMGAEDFAYYLQQISGIFFRLGAADSSEEYYPGHHPKFNFDEKALKVGVALFVYITLNIIKD</sequence>
<evidence type="ECO:0000256" key="2">
    <source>
        <dbReference type="ARBA" id="ARBA00022801"/>
    </source>
</evidence>
<dbReference type="NCBIfam" id="TIGR01891">
    <property type="entry name" value="amidohydrolases"/>
    <property type="match status" value="1"/>
</dbReference>
<dbReference type="GO" id="GO:0016787">
    <property type="term" value="F:hydrolase activity"/>
    <property type="evidence" value="ECO:0007669"/>
    <property type="project" value="UniProtKB-KW"/>
</dbReference>
<protein>
    <submittedName>
        <fullName evidence="5">Amidohydrolase</fullName>
    </submittedName>
</protein>
<dbReference type="AlphaFoldDB" id="A0A4R8H6N7"/>
<feature type="domain" description="Peptidase M20 dimerisation" evidence="4">
    <location>
        <begin position="186"/>
        <end position="277"/>
    </location>
</feature>
<gene>
    <name evidence="5" type="ORF">C7959_11731</name>
</gene>
<proteinExistence type="inferred from homology"/>
<feature type="binding site" evidence="3">
    <location>
        <position position="100"/>
    </location>
    <ligand>
        <name>Mn(2+)</name>
        <dbReference type="ChEBI" id="CHEBI:29035"/>
        <label>2</label>
    </ligand>
</feature>
<dbReference type="InterPro" id="IPR002933">
    <property type="entry name" value="Peptidase_M20"/>
</dbReference>
<dbReference type="PANTHER" id="PTHR11014:SF63">
    <property type="entry name" value="METALLOPEPTIDASE, PUTATIVE (AFU_ORTHOLOGUE AFUA_6G09600)-RELATED"/>
    <property type="match status" value="1"/>
</dbReference>
<dbReference type="InterPro" id="IPR011650">
    <property type="entry name" value="Peptidase_M20_dimer"/>
</dbReference>
<dbReference type="Gene3D" id="3.30.70.360">
    <property type="match status" value="1"/>
</dbReference>